<evidence type="ECO:0000313" key="6">
    <source>
        <dbReference type="Proteomes" id="UP000032180"/>
    </source>
</evidence>
<evidence type="ECO:0000313" key="5">
    <source>
        <dbReference type="EnsemblPlants" id="LPERR02G18850.1"/>
    </source>
</evidence>
<keyword evidence="1 2" id="KW-0694">RNA-binding</keyword>
<dbReference type="InterPro" id="IPR000504">
    <property type="entry name" value="RRM_dom"/>
</dbReference>
<reference evidence="5 6" key="1">
    <citation type="submission" date="2012-08" db="EMBL/GenBank/DDBJ databases">
        <title>Oryza genome evolution.</title>
        <authorList>
            <person name="Wing R.A."/>
        </authorList>
    </citation>
    <scope>NUCLEOTIDE SEQUENCE</scope>
</reference>
<dbReference type="GO" id="GO:0005634">
    <property type="term" value="C:nucleus"/>
    <property type="evidence" value="ECO:0007669"/>
    <property type="project" value="TreeGrafter"/>
</dbReference>
<dbReference type="Gramene" id="LPERR02G18850.1">
    <property type="protein sequence ID" value="LPERR02G18850.1"/>
    <property type="gene ID" value="LPERR02G18850"/>
</dbReference>
<evidence type="ECO:0000259" key="4">
    <source>
        <dbReference type="PROSITE" id="PS50102"/>
    </source>
</evidence>
<dbReference type="PANTHER" id="PTHR48024:SF17">
    <property type="entry name" value="OS02G0602600 PROTEIN"/>
    <property type="match status" value="1"/>
</dbReference>
<dbReference type="EnsemblPlants" id="LPERR02G18850.1">
    <property type="protein sequence ID" value="LPERR02G18850.1"/>
    <property type="gene ID" value="LPERR02G18850"/>
</dbReference>
<dbReference type="AlphaFoldDB" id="A0A0D9VHY8"/>
<feature type="domain" description="RRM" evidence="4">
    <location>
        <begin position="1"/>
        <end position="65"/>
    </location>
</feature>
<reference evidence="5" key="3">
    <citation type="submission" date="2015-04" db="UniProtKB">
        <authorList>
            <consortium name="EnsemblPlants"/>
        </authorList>
    </citation>
    <scope>IDENTIFICATION</scope>
</reference>
<dbReference type="eggNOG" id="KOG0118">
    <property type="taxonomic scope" value="Eukaryota"/>
</dbReference>
<dbReference type="FunFam" id="3.30.70.330:FF:000973">
    <property type="entry name" value="Os02g0602600 protein"/>
    <property type="match status" value="1"/>
</dbReference>
<dbReference type="PROSITE" id="PS50102">
    <property type="entry name" value="RRM"/>
    <property type="match status" value="2"/>
</dbReference>
<feature type="region of interest" description="Disordered" evidence="3">
    <location>
        <begin position="191"/>
        <end position="222"/>
    </location>
</feature>
<evidence type="ECO:0000256" key="3">
    <source>
        <dbReference type="SAM" id="MobiDB-lite"/>
    </source>
</evidence>
<keyword evidence="6" id="KW-1185">Reference proteome</keyword>
<dbReference type="PANTHER" id="PTHR48024">
    <property type="entry name" value="GEO13361P1-RELATED"/>
    <property type="match status" value="1"/>
</dbReference>
<evidence type="ECO:0000256" key="1">
    <source>
        <dbReference type="ARBA" id="ARBA00022884"/>
    </source>
</evidence>
<proteinExistence type="predicted"/>
<dbReference type="GO" id="GO:0003723">
    <property type="term" value="F:RNA binding"/>
    <property type="evidence" value="ECO:0007669"/>
    <property type="project" value="UniProtKB-UniRule"/>
</dbReference>
<feature type="compositionally biased region" description="Polar residues" evidence="3">
    <location>
        <begin position="191"/>
        <end position="202"/>
    </location>
</feature>
<dbReference type="SUPFAM" id="SSF54928">
    <property type="entry name" value="RNA-binding domain, RBD"/>
    <property type="match status" value="2"/>
</dbReference>
<name>A0A0D9VHY8_9ORYZ</name>
<feature type="compositionally biased region" description="Basic and acidic residues" evidence="3">
    <location>
        <begin position="204"/>
        <end position="222"/>
    </location>
</feature>
<reference evidence="6" key="2">
    <citation type="submission" date="2013-12" db="EMBL/GenBank/DDBJ databases">
        <authorList>
            <person name="Yu Y."/>
            <person name="Lee S."/>
            <person name="de Baynast K."/>
            <person name="Wissotski M."/>
            <person name="Liu L."/>
            <person name="Talag J."/>
            <person name="Goicoechea J."/>
            <person name="Angelova A."/>
            <person name="Jetty R."/>
            <person name="Kudrna D."/>
            <person name="Golser W."/>
            <person name="Rivera L."/>
            <person name="Zhang J."/>
            <person name="Wing R."/>
        </authorList>
    </citation>
    <scope>NUCLEOTIDE SEQUENCE</scope>
</reference>
<dbReference type="HOGENOM" id="CLU_1246948_0_0_1"/>
<organism evidence="5 6">
    <name type="scientific">Leersia perrieri</name>
    <dbReference type="NCBI Taxonomy" id="77586"/>
    <lineage>
        <taxon>Eukaryota</taxon>
        <taxon>Viridiplantae</taxon>
        <taxon>Streptophyta</taxon>
        <taxon>Embryophyta</taxon>
        <taxon>Tracheophyta</taxon>
        <taxon>Spermatophyta</taxon>
        <taxon>Magnoliopsida</taxon>
        <taxon>Liliopsida</taxon>
        <taxon>Poales</taxon>
        <taxon>Poaceae</taxon>
        <taxon>BOP clade</taxon>
        <taxon>Oryzoideae</taxon>
        <taxon>Oryzeae</taxon>
        <taxon>Oryzinae</taxon>
        <taxon>Leersia</taxon>
    </lineage>
</organism>
<evidence type="ECO:0000256" key="2">
    <source>
        <dbReference type="PROSITE-ProRule" id="PRU00176"/>
    </source>
</evidence>
<dbReference type="STRING" id="77586.A0A0D9VHY8"/>
<accession>A0A0D9VHY8</accession>
<sequence>MASAFSRFGALEECHAVVAADSGQCRGYGFVTFRRHSASRRALLAAADASVVVDGRPVACQLASLGPTSPDRKLFVDNVPARADQGELRRLFSKFGEIEAGPLGADRATGEFRGYAIFFYKSPDGLTKALEQRKMMFDGCELHCRRAHKVNKGKHRIAAHADAEASAQSSGFFNAASPTVHVQPKKLALTSTTQTPLGSNRQVELMEHKDEETDIKEDSSKF</sequence>
<dbReference type="InterPro" id="IPR012677">
    <property type="entry name" value="Nucleotide-bd_a/b_plait_sf"/>
</dbReference>
<dbReference type="Pfam" id="PF00076">
    <property type="entry name" value="RRM_1"/>
    <property type="match status" value="2"/>
</dbReference>
<dbReference type="Gene3D" id="3.30.70.330">
    <property type="match status" value="2"/>
</dbReference>
<dbReference type="SMART" id="SM00360">
    <property type="entry name" value="RRM"/>
    <property type="match status" value="2"/>
</dbReference>
<protein>
    <recommendedName>
        <fullName evidence="4">RRM domain-containing protein</fullName>
    </recommendedName>
</protein>
<dbReference type="InterPro" id="IPR050886">
    <property type="entry name" value="RNA-binding_reg"/>
</dbReference>
<feature type="domain" description="RRM" evidence="4">
    <location>
        <begin position="72"/>
        <end position="155"/>
    </location>
</feature>
<dbReference type="InterPro" id="IPR035979">
    <property type="entry name" value="RBD_domain_sf"/>
</dbReference>
<dbReference type="Proteomes" id="UP000032180">
    <property type="component" value="Chromosome 2"/>
</dbReference>